<evidence type="ECO:0000256" key="4">
    <source>
        <dbReference type="ARBA" id="ARBA00009524"/>
    </source>
</evidence>
<dbReference type="NCBIfam" id="TIGR00196">
    <property type="entry name" value="yjeF_cterm"/>
    <property type="match status" value="1"/>
</dbReference>
<comment type="catalytic activity">
    <reaction evidence="16 17 19">
        <text>(6S)-NADPHX + ADP = AMP + phosphate + NADPH + H(+)</text>
        <dbReference type="Rhea" id="RHEA:32235"/>
        <dbReference type="ChEBI" id="CHEBI:15378"/>
        <dbReference type="ChEBI" id="CHEBI:43474"/>
        <dbReference type="ChEBI" id="CHEBI:57783"/>
        <dbReference type="ChEBI" id="CHEBI:64076"/>
        <dbReference type="ChEBI" id="CHEBI:456215"/>
        <dbReference type="ChEBI" id="CHEBI:456216"/>
        <dbReference type="EC" id="4.2.1.136"/>
    </reaction>
</comment>
<feature type="binding site" evidence="18">
    <location>
        <position position="171"/>
    </location>
    <ligand>
        <name>(6S)-NADPHX</name>
        <dbReference type="ChEBI" id="CHEBI:64076"/>
    </ligand>
</feature>
<dbReference type="Proteomes" id="UP000077066">
    <property type="component" value="Unassembled WGS sequence"/>
</dbReference>
<evidence type="ECO:0000256" key="13">
    <source>
        <dbReference type="ARBA" id="ARBA00023268"/>
    </source>
</evidence>
<feature type="binding site" evidence="17">
    <location>
        <position position="264"/>
    </location>
    <ligand>
        <name>(6S)-NADPHX</name>
        <dbReference type="ChEBI" id="CHEBI:64076"/>
    </ligand>
</feature>
<evidence type="ECO:0000256" key="17">
    <source>
        <dbReference type="HAMAP-Rule" id="MF_01965"/>
    </source>
</evidence>
<feature type="binding site" evidence="17">
    <location>
        <position position="459"/>
    </location>
    <ligand>
        <name>AMP</name>
        <dbReference type="ChEBI" id="CHEBI:456215"/>
    </ligand>
</feature>
<sequence length="518" mass="55887">MKPIDMIATDINCEDLGLSRLCLMENAGKSLSDEVAKLSTFTFSKPVKIAIFTGSGGNGGDGFVAARHLLNRGFEVDIFMLADFNNIKSSDAKTNALILKNMSPCFSRLAIHYIEDANDLNYTEIAKSNSFSEYIIIDAILGTGIKGKLRNKIKKTIEIINNSNALKIAVDIPSGMDSETGEIHDMAIKPNYTITFHKIKSGVKKAGEDFVGGIITSDIGIPIEAEIFVGKGDLQRLKKRDENSHKGNNGKILIVGGNGDYVGAPSIAGLSALSVGVDLVYIYTSRVNVSVIKSYSPDFIVKSHEGEYLTLSALDDILAIADNVDAVLLGPGAGLMNETGKLFNILVSKIKKPIVLDADALKSVDLNLIKNREDIIITPHLNEFKSFFSNIIEDTSILDKNLDNLSYMEIHDKIAIFQEITKNIKGTVVLKGKYDLIFNKNNLRINKTGNPGMTVGGTGDSLGGVALALLSQGLNTYDAGALATYINGKAGDFAQDKYGNGFRASTLSEFLGKIIVDI</sequence>
<feature type="binding site" evidence="18">
    <location>
        <position position="58"/>
    </location>
    <ligand>
        <name>K(+)</name>
        <dbReference type="ChEBI" id="CHEBI:29103"/>
    </ligand>
</feature>
<dbReference type="InterPro" id="IPR030677">
    <property type="entry name" value="Nnr"/>
</dbReference>
<comment type="similarity">
    <text evidence="18">Belongs to the NnrE/AIBP family.</text>
</comment>
<keyword evidence="13" id="KW-0511">Multifunctional enzyme</keyword>
<dbReference type="RefSeq" id="WP_066973239.1">
    <property type="nucleotide sequence ID" value="NZ_LWMT01000252.1"/>
</dbReference>
<evidence type="ECO:0000256" key="6">
    <source>
        <dbReference type="ARBA" id="ARBA00022741"/>
    </source>
</evidence>
<keyword evidence="7 17" id="KW-0067">ATP-binding</keyword>
<comment type="cofactor">
    <cofactor evidence="18 19">
        <name>K(+)</name>
        <dbReference type="ChEBI" id="CHEBI:29103"/>
    </cofactor>
    <text evidence="18 19">Binds 1 potassium ion per subunit.</text>
</comment>
<evidence type="ECO:0000259" key="20">
    <source>
        <dbReference type="PROSITE" id="PS51383"/>
    </source>
</evidence>
<comment type="catalytic activity">
    <reaction evidence="15 17 19">
        <text>(6S)-NADHX + ADP = AMP + phosphate + NADH + H(+)</text>
        <dbReference type="Rhea" id="RHEA:32223"/>
        <dbReference type="ChEBI" id="CHEBI:15378"/>
        <dbReference type="ChEBI" id="CHEBI:43474"/>
        <dbReference type="ChEBI" id="CHEBI:57945"/>
        <dbReference type="ChEBI" id="CHEBI:64074"/>
        <dbReference type="ChEBI" id="CHEBI:456215"/>
        <dbReference type="ChEBI" id="CHEBI:456216"/>
        <dbReference type="EC" id="4.2.1.136"/>
    </reaction>
</comment>
<dbReference type="InterPro" id="IPR036652">
    <property type="entry name" value="YjeF_N_dom_sf"/>
</dbReference>
<evidence type="ECO:0000256" key="11">
    <source>
        <dbReference type="ARBA" id="ARBA00023235"/>
    </source>
</evidence>
<dbReference type="GO" id="GO:0052855">
    <property type="term" value="F:ADP-dependent NAD(P)H-hydrate dehydratase activity"/>
    <property type="evidence" value="ECO:0007669"/>
    <property type="project" value="UniProtKB-UniRule"/>
</dbReference>
<name>A0A165ZWG8_9EURY</name>
<dbReference type="PIRSF" id="PIRSF017184">
    <property type="entry name" value="Nnr"/>
    <property type="match status" value="1"/>
</dbReference>
<dbReference type="Pfam" id="PF01256">
    <property type="entry name" value="Carb_kinase"/>
    <property type="match status" value="1"/>
</dbReference>
<comment type="subunit">
    <text evidence="17">Homotetramer.</text>
</comment>
<feature type="domain" description="YjeF C-terminal" evidence="20">
    <location>
        <begin position="229"/>
        <end position="518"/>
    </location>
</feature>
<dbReference type="AlphaFoldDB" id="A0A165ZWG8"/>
<evidence type="ECO:0000256" key="15">
    <source>
        <dbReference type="ARBA" id="ARBA00048238"/>
    </source>
</evidence>
<dbReference type="Gene3D" id="3.40.1190.20">
    <property type="match status" value="1"/>
</dbReference>
<evidence type="ECO:0000256" key="10">
    <source>
        <dbReference type="ARBA" id="ARBA00023027"/>
    </source>
</evidence>
<keyword evidence="5 18" id="KW-0479">Metal-binding</keyword>
<dbReference type="GO" id="GO:0005524">
    <property type="term" value="F:ATP binding"/>
    <property type="evidence" value="ECO:0007669"/>
    <property type="project" value="UniProtKB-UniRule"/>
</dbReference>
<evidence type="ECO:0000256" key="16">
    <source>
        <dbReference type="ARBA" id="ARBA00049209"/>
    </source>
</evidence>
<keyword evidence="6 17" id="KW-0547">Nucleotide-binding</keyword>
<dbReference type="PROSITE" id="PS51385">
    <property type="entry name" value="YJEF_N"/>
    <property type="match status" value="1"/>
</dbReference>
<gene>
    <name evidence="22" type="primary">nnr</name>
    <name evidence="17" type="synonym">nnrD</name>
    <name evidence="18" type="synonym">nnrE</name>
    <name evidence="22" type="ORF">MBFIL_14960</name>
</gene>
<comment type="caution">
    <text evidence="22">The sequence shown here is derived from an EMBL/GenBank/DDBJ whole genome shotgun (WGS) entry which is preliminary data.</text>
</comment>
<keyword evidence="12 17" id="KW-0456">Lyase</keyword>
<evidence type="ECO:0000256" key="7">
    <source>
        <dbReference type="ARBA" id="ARBA00022840"/>
    </source>
</evidence>
<dbReference type="OrthoDB" id="15148at2157"/>
<comment type="similarity">
    <text evidence="3 19">In the N-terminal section; belongs to the NnrE/AIBP family.</text>
</comment>
<dbReference type="EMBL" id="LWMT01000252">
    <property type="protein sequence ID" value="KZX11258.1"/>
    <property type="molecule type" value="Genomic_DNA"/>
</dbReference>
<comment type="similarity">
    <text evidence="17">Belongs to the NnrD/CARKD family.</text>
</comment>
<evidence type="ECO:0000256" key="14">
    <source>
        <dbReference type="ARBA" id="ARBA00025153"/>
    </source>
</evidence>
<dbReference type="NCBIfam" id="TIGR00197">
    <property type="entry name" value="yjeF_nterm"/>
    <property type="match status" value="1"/>
</dbReference>
<accession>A0A165ZWG8</accession>
<dbReference type="PANTHER" id="PTHR12592:SF0">
    <property type="entry name" value="ATP-DEPENDENT (S)-NAD(P)H-HYDRATE DEHYDRATASE"/>
    <property type="match status" value="1"/>
</dbReference>
<dbReference type="InterPro" id="IPR029056">
    <property type="entry name" value="Ribokinase-like"/>
</dbReference>
<dbReference type="InterPro" id="IPR004443">
    <property type="entry name" value="YjeF_N_dom"/>
</dbReference>
<dbReference type="GO" id="GO:0046496">
    <property type="term" value="P:nicotinamide nucleotide metabolic process"/>
    <property type="evidence" value="ECO:0007669"/>
    <property type="project" value="UniProtKB-UniRule"/>
</dbReference>
<evidence type="ECO:0000259" key="21">
    <source>
        <dbReference type="PROSITE" id="PS51385"/>
    </source>
</evidence>
<dbReference type="Gene3D" id="3.40.50.10260">
    <property type="entry name" value="YjeF N-terminal domain"/>
    <property type="match status" value="1"/>
</dbReference>
<evidence type="ECO:0000256" key="3">
    <source>
        <dbReference type="ARBA" id="ARBA00006001"/>
    </source>
</evidence>
<comment type="cofactor">
    <cofactor evidence="17">
        <name>Mg(2+)</name>
        <dbReference type="ChEBI" id="CHEBI:18420"/>
    </cofactor>
</comment>
<comment type="function">
    <text evidence="17">Catalyzes the dehydration of the S-form of NAD(P)HX at the expense of ADP, which is converted to AMP. Together with NAD(P)HX epimerase, which catalyzes the epimerization of the S- and R-forms, the enzyme allows the repair of both epimers of NAD(P)HX, a damaged form of NAD(P)H that is a result of enzymatic or heat-dependent hydration.</text>
</comment>
<dbReference type="GO" id="GO:0046872">
    <property type="term" value="F:metal ion binding"/>
    <property type="evidence" value="ECO:0007669"/>
    <property type="project" value="UniProtKB-UniRule"/>
</dbReference>
<feature type="binding site" evidence="18">
    <location>
        <position position="174"/>
    </location>
    <ligand>
        <name>K(+)</name>
        <dbReference type="ChEBI" id="CHEBI:29103"/>
    </ligand>
</feature>
<evidence type="ECO:0000256" key="2">
    <source>
        <dbReference type="ARBA" id="ARBA00000909"/>
    </source>
</evidence>
<feature type="binding site" evidence="18">
    <location>
        <position position="138"/>
    </location>
    <ligand>
        <name>K(+)</name>
        <dbReference type="ChEBI" id="CHEBI:29103"/>
    </ligand>
</feature>
<comment type="caution">
    <text evidence="17">Lacks conserved residue(s) required for the propagation of feature annotation.</text>
</comment>
<keyword evidence="8 17" id="KW-0521">NADP</keyword>
<dbReference type="SUPFAM" id="SSF53613">
    <property type="entry name" value="Ribokinase-like"/>
    <property type="match status" value="1"/>
</dbReference>
<evidence type="ECO:0000256" key="1">
    <source>
        <dbReference type="ARBA" id="ARBA00000013"/>
    </source>
</evidence>
<evidence type="ECO:0000256" key="19">
    <source>
        <dbReference type="PIRNR" id="PIRNR017184"/>
    </source>
</evidence>
<evidence type="ECO:0000256" key="18">
    <source>
        <dbReference type="HAMAP-Rule" id="MF_01966"/>
    </source>
</evidence>
<feature type="binding site" evidence="18">
    <location>
        <begin position="142"/>
        <end position="148"/>
    </location>
    <ligand>
        <name>(6S)-NADPHX</name>
        <dbReference type="ChEBI" id="CHEBI:64076"/>
    </ligand>
</feature>
<dbReference type="HAMAP" id="MF_01965">
    <property type="entry name" value="NADHX_dehydratase"/>
    <property type="match status" value="1"/>
</dbReference>
<feature type="binding site" evidence="17">
    <location>
        <position position="460"/>
    </location>
    <ligand>
        <name>(6S)-NADPHX</name>
        <dbReference type="ChEBI" id="CHEBI:64076"/>
    </ligand>
</feature>
<organism evidence="22 23">
    <name type="scientific">Methanobrevibacter filiformis</name>
    <dbReference type="NCBI Taxonomy" id="55758"/>
    <lineage>
        <taxon>Archaea</taxon>
        <taxon>Methanobacteriati</taxon>
        <taxon>Methanobacteriota</taxon>
        <taxon>Methanomada group</taxon>
        <taxon>Methanobacteria</taxon>
        <taxon>Methanobacteriales</taxon>
        <taxon>Methanobacteriaceae</taxon>
        <taxon>Methanobrevibacter</taxon>
    </lineage>
</organism>
<dbReference type="EC" id="4.2.1.136" evidence="19"/>
<evidence type="ECO:0000313" key="23">
    <source>
        <dbReference type="Proteomes" id="UP000077066"/>
    </source>
</evidence>
<dbReference type="GO" id="GO:0052856">
    <property type="term" value="F:NAD(P)HX epimerase activity"/>
    <property type="evidence" value="ECO:0007669"/>
    <property type="project" value="UniProtKB-UniRule"/>
</dbReference>
<dbReference type="PATRIC" id="fig|55758.3.peg.1686"/>
<comment type="function">
    <text evidence="18">Catalyzes the epimerization of the S- and R-forms of NAD(P)HX, a damaged form of NAD(P)H that is a result of enzymatic or heat-dependent hydration. This is a prerequisite for the S-specific NAD(P)H-hydrate dehydratase to allow the repair of both epimers of NAD(P)HX.</text>
</comment>
<evidence type="ECO:0000256" key="12">
    <source>
        <dbReference type="ARBA" id="ARBA00023239"/>
    </source>
</evidence>
<dbReference type="STRING" id="55758.MBFIL_14960"/>
<proteinExistence type="inferred from homology"/>
<comment type="catalytic activity">
    <reaction evidence="2 18 19">
        <text>(6R)-NADPHX = (6S)-NADPHX</text>
        <dbReference type="Rhea" id="RHEA:32227"/>
        <dbReference type="ChEBI" id="CHEBI:64076"/>
        <dbReference type="ChEBI" id="CHEBI:64077"/>
        <dbReference type="EC" id="5.1.99.6"/>
    </reaction>
</comment>
<feature type="binding site" evidence="18">
    <location>
        <begin position="57"/>
        <end position="61"/>
    </location>
    <ligand>
        <name>(6S)-NADPHX</name>
        <dbReference type="ChEBI" id="CHEBI:64076"/>
    </ligand>
</feature>
<dbReference type="EC" id="5.1.99.6" evidence="19"/>
<keyword evidence="11 18" id="KW-0413">Isomerase</keyword>
<feature type="binding site" evidence="17">
    <location>
        <position position="332"/>
    </location>
    <ligand>
        <name>(6S)-NADPHX</name>
        <dbReference type="ChEBI" id="CHEBI:64076"/>
    </ligand>
</feature>
<keyword evidence="10 17" id="KW-0520">NAD</keyword>
<keyword evidence="9 18" id="KW-0630">Potassium</keyword>
<comment type="similarity">
    <text evidence="4 19">In the C-terminal section; belongs to the NnrD/CARKD family.</text>
</comment>
<reference evidence="22 23" key="1">
    <citation type="submission" date="2016-04" db="EMBL/GenBank/DDBJ databases">
        <title>Genome sequence of Methanobrevibacter filiformis DSM 11501.</title>
        <authorList>
            <person name="Poehlein A."/>
            <person name="Seedorf H."/>
            <person name="Daniel R."/>
        </authorList>
    </citation>
    <scope>NUCLEOTIDE SEQUENCE [LARGE SCALE GENOMIC DNA]</scope>
    <source>
        <strain evidence="22 23">DSM 11501</strain>
    </source>
</reference>
<dbReference type="PANTHER" id="PTHR12592">
    <property type="entry name" value="ATP-DEPENDENT (S)-NAD(P)H-HYDRATE DEHYDRATASE FAMILY MEMBER"/>
    <property type="match status" value="1"/>
</dbReference>
<evidence type="ECO:0000256" key="9">
    <source>
        <dbReference type="ARBA" id="ARBA00022958"/>
    </source>
</evidence>
<dbReference type="CDD" id="cd01171">
    <property type="entry name" value="YXKO-related"/>
    <property type="match status" value="1"/>
</dbReference>
<keyword evidence="23" id="KW-1185">Reference proteome</keyword>
<dbReference type="SUPFAM" id="SSF64153">
    <property type="entry name" value="YjeF N-terminal domain-like"/>
    <property type="match status" value="1"/>
</dbReference>
<protein>
    <recommendedName>
        <fullName evidence="19">Bifunctional NAD(P)H-hydrate repair enzyme</fullName>
    </recommendedName>
    <alternativeName>
        <fullName evidence="19">Nicotinamide nucleotide repair protein</fullName>
    </alternativeName>
    <domain>
        <recommendedName>
            <fullName evidence="19">ADP-dependent (S)-NAD(P)H-hydrate dehydratase</fullName>
            <ecNumber evidence="19">4.2.1.136</ecNumber>
        </recommendedName>
        <alternativeName>
            <fullName evidence="19">ADP-dependent NAD(P)HX dehydratase</fullName>
        </alternativeName>
    </domain>
    <domain>
        <recommendedName>
            <fullName evidence="19">NAD(P)H-hydrate epimerase</fullName>
            <ecNumber evidence="19">5.1.99.6</ecNumber>
        </recommendedName>
    </domain>
</protein>
<comment type="function">
    <text evidence="14 19">Bifunctional enzyme that catalyzes the epimerization of the S- and R-forms of NAD(P)HX and the dehydration of the S-form of NAD(P)HX at the expense of ADP, which is converted to AMP. This allows the repair of both epimers of NAD(P)HX, a damaged form of NAD(P)H that is a result of enzymatic or heat-dependent hydration.</text>
</comment>
<evidence type="ECO:0000256" key="5">
    <source>
        <dbReference type="ARBA" id="ARBA00022723"/>
    </source>
</evidence>
<evidence type="ECO:0000313" key="22">
    <source>
        <dbReference type="EMBL" id="KZX11258.1"/>
    </source>
</evidence>
<dbReference type="GO" id="GO:0110051">
    <property type="term" value="P:metabolite repair"/>
    <property type="evidence" value="ECO:0007669"/>
    <property type="project" value="TreeGrafter"/>
</dbReference>
<feature type="binding site" evidence="17">
    <location>
        <position position="380"/>
    </location>
    <ligand>
        <name>(6S)-NADPHX</name>
        <dbReference type="ChEBI" id="CHEBI:64076"/>
    </ligand>
</feature>
<dbReference type="PROSITE" id="PS51383">
    <property type="entry name" value="YJEF_C_3"/>
    <property type="match status" value="1"/>
</dbReference>
<evidence type="ECO:0000256" key="8">
    <source>
        <dbReference type="ARBA" id="ARBA00022857"/>
    </source>
</evidence>
<comment type="catalytic activity">
    <reaction evidence="1 18 19">
        <text>(6R)-NADHX = (6S)-NADHX</text>
        <dbReference type="Rhea" id="RHEA:32215"/>
        <dbReference type="ChEBI" id="CHEBI:64074"/>
        <dbReference type="ChEBI" id="CHEBI:64075"/>
        <dbReference type="EC" id="5.1.99.6"/>
    </reaction>
</comment>
<dbReference type="InterPro" id="IPR000631">
    <property type="entry name" value="CARKD"/>
</dbReference>
<feature type="domain" description="YjeF N-terminal" evidence="21">
    <location>
        <begin position="1"/>
        <end position="227"/>
    </location>
</feature>
<dbReference type="HAMAP" id="MF_01966">
    <property type="entry name" value="NADHX_epimerase"/>
    <property type="match status" value="1"/>
</dbReference>
<dbReference type="Pfam" id="PF03853">
    <property type="entry name" value="YjeF_N"/>
    <property type="match status" value="1"/>
</dbReference>